<evidence type="ECO:0000256" key="1">
    <source>
        <dbReference type="SAM" id="MobiDB-lite"/>
    </source>
</evidence>
<reference evidence="2" key="1">
    <citation type="submission" date="2015-11" db="EMBL/GenBank/DDBJ databases">
        <title>De novo transcriptome assembly of four potential Pierce s Disease insect vectors from Arizona vineyards.</title>
        <authorList>
            <person name="Tassone E.E."/>
        </authorList>
    </citation>
    <scope>NUCLEOTIDE SEQUENCE</scope>
</reference>
<feature type="compositionally biased region" description="Low complexity" evidence="1">
    <location>
        <begin position="81"/>
        <end position="94"/>
    </location>
</feature>
<organism evidence="2">
    <name type="scientific">Cuerna arida</name>
    <dbReference type="NCBI Taxonomy" id="1464854"/>
    <lineage>
        <taxon>Eukaryota</taxon>
        <taxon>Metazoa</taxon>
        <taxon>Ecdysozoa</taxon>
        <taxon>Arthropoda</taxon>
        <taxon>Hexapoda</taxon>
        <taxon>Insecta</taxon>
        <taxon>Pterygota</taxon>
        <taxon>Neoptera</taxon>
        <taxon>Paraneoptera</taxon>
        <taxon>Hemiptera</taxon>
        <taxon>Auchenorrhyncha</taxon>
        <taxon>Membracoidea</taxon>
        <taxon>Cicadellidae</taxon>
        <taxon>Cicadellinae</taxon>
        <taxon>Proconiini</taxon>
        <taxon>Cuerna</taxon>
    </lineage>
</organism>
<name>A0A1B6EMB3_9HEMI</name>
<feature type="region of interest" description="Disordered" evidence="1">
    <location>
        <begin position="38"/>
        <end position="106"/>
    </location>
</feature>
<feature type="compositionally biased region" description="Polar residues" evidence="1">
    <location>
        <begin position="1"/>
        <end position="19"/>
    </location>
</feature>
<evidence type="ECO:0000313" key="2">
    <source>
        <dbReference type="EMBL" id="JAS39060.1"/>
    </source>
</evidence>
<feature type="non-terminal residue" evidence="2">
    <location>
        <position position="1"/>
    </location>
</feature>
<dbReference type="EMBL" id="GECZ01030709">
    <property type="protein sequence ID" value="JAS39060.1"/>
    <property type="molecule type" value="Transcribed_RNA"/>
</dbReference>
<sequence length="106" mass="11345">SRTLSTNSNQSAKDSTTRVNLERAPIVRKDGGVKYLDIKEQPLSSQQQKKRRKLETPVTASTASAAATTSVPDKAKKVSELSQPQQQPPLTLQQVGTSAATVSTVP</sequence>
<feature type="compositionally biased region" description="Polar residues" evidence="1">
    <location>
        <begin position="95"/>
        <end position="106"/>
    </location>
</feature>
<accession>A0A1B6EMB3</accession>
<feature type="non-terminal residue" evidence="2">
    <location>
        <position position="106"/>
    </location>
</feature>
<feature type="region of interest" description="Disordered" evidence="1">
    <location>
        <begin position="1"/>
        <end position="25"/>
    </location>
</feature>
<gene>
    <name evidence="2" type="ORF">g.45994</name>
</gene>
<proteinExistence type="predicted"/>
<feature type="compositionally biased region" description="Low complexity" evidence="1">
    <location>
        <begin position="56"/>
        <end position="72"/>
    </location>
</feature>
<dbReference type="AlphaFoldDB" id="A0A1B6EMB3"/>
<protein>
    <submittedName>
        <fullName evidence="2">Uncharacterized protein</fullName>
    </submittedName>
</protein>